<comment type="caution">
    <text evidence="1">The sequence shown here is derived from an EMBL/GenBank/DDBJ whole genome shotgun (WGS) entry which is preliminary data.</text>
</comment>
<gene>
    <name evidence="1" type="ORF">EYF80_026903</name>
</gene>
<evidence type="ECO:0000313" key="2">
    <source>
        <dbReference type="Proteomes" id="UP000314294"/>
    </source>
</evidence>
<keyword evidence="2" id="KW-1185">Reference proteome</keyword>
<organism evidence="1 2">
    <name type="scientific">Liparis tanakae</name>
    <name type="common">Tanaka's snailfish</name>
    <dbReference type="NCBI Taxonomy" id="230148"/>
    <lineage>
        <taxon>Eukaryota</taxon>
        <taxon>Metazoa</taxon>
        <taxon>Chordata</taxon>
        <taxon>Craniata</taxon>
        <taxon>Vertebrata</taxon>
        <taxon>Euteleostomi</taxon>
        <taxon>Actinopterygii</taxon>
        <taxon>Neopterygii</taxon>
        <taxon>Teleostei</taxon>
        <taxon>Neoteleostei</taxon>
        <taxon>Acanthomorphata</taxon>
        <taxon>Eupercaria</taxon>
        <taxon>Perciformes</taxon>
        <taxon>Cottioidei</taxon>
        <taxon>Cottales</taxon>
        <taxon>Liparidae</taxon>
        <taxon>Liparis</taxon>
    </lineage>
</organism>
<dbReference type="EMBL" id="SRLO01000285">
    <property type="protein sequence ID" value="TNN62828.1"/>
    <property type="molecule type" value="Genomic_DNA"/>
</dbReference>
<proteinExistence type="predicted"/>
<dbReference type="Proteomes" id="UP000314294">
    <property type="component" value="Unassembled WGS sequence"/>
</dbReference>
<protein>
    <submittedName>
        <fullName evidence="1">Uncharacterized protein</fullName>
    </submittedName>
</protein>
<sequence>MKRGFGTVVLVRSLQVVSVSQQSPDGLSQTVFVGLLGSLVQQDVGDQARVSATLHILTRPRPEESTRHLEVVAPLLFWKLGELHQTGVLPLVIVSHLKHTDDRHS</sequence>
<accession>A0A4Z2HAC0</accession>
<name>A0A4Z2HAC0_9TELE</name>
<evidence type="ECO:0000313" key="1">
    <source>
        <dbReference type="EMBL" id="TNN62828.1"/>
    </source>
</evidence>
<reference evidence="1 2" key="1">
    <citation type="submission" date="2019-03" db="EMBL/GenBank/DDBJ databases">
        <title>First draft genome of Liparis tanakae, snailfish: a comprehensive survey of snailfish specific genes.</title>
        <authorList>
            <person name="Kim W."/>
            <person name="Song I."/>
            <person name="Jeong J.-H."/>
            <person name="Kim D."/>
            <person name="Kim S."/>
            <person name="Ryu S."/>
            <person name="Song J.Y."/>
            <person name="Lee S.K."/>
        </authorList>
    </citation>
    <scope>NUCLEOTIDE SEQUENCE [LARGE SCALE GENOMIC DNA]</scope>
    <source>
        <tissue evidence="1">Muscle</tissue>
    </source>
</reference>
<dbReference type="AlphaFoldDB" id="A0A4Z2HAC0"/>